<dbReference type="OrthoDB" id="9813151at2"/>
<evidence type="ECO:0000256" key="7">
    <source>
        <dbReference type="ARBA" id="ARBA00022741"/>
    </source>
</evidence>
<evidence type="ECO:0000256" key="1">
    <source>
        <dbReference type="ARBA" id="ARBA00000085"/>
    </source>
</evidence>
<comment type="catalytic activity">
    <reaction evidence="1">
        <text>ATP + protein L-histidine = ADP + protein N-phospho-L-histidine.</text>
        <dbReference type="EC" id="2.7.13.3"/>
    </reaction>
</comment>
<dbReference type="STRING" id="1321606.SAMD00020551_2464"/>
<keyword evidence="8 15" id="KW-0418">Kinase</keyword>
<dbReference type="GO" id="GO:0000155">
    <property type="term" value="F:phosphorelay sensor kinase activity"/>
    <property type="evidence" value="ECO:0007669"/>
    <property type="project" value="InterPro"/>
</dbReference>
<keyword evidence="7" id="KW-0547">Nucleotide-binding</keyword>
<name>A0A0A8X2V7_MESS1</name>
<dbReference type="Gene3D" id="1.10.287.130">
    <property type="match status" value="1"/>
</dbReference>
<dbReference type="Pfam" id="PF00672">
    <property type="entry name" value="HAMP"/>
    <property type="match status" value="1"/>
</dbReference>
<comment type="subcellular location">
    <subcellularLocation>
        <location evidence="2">Cell membrane</location>
        <topology evidence="2">Multi-pass membrane protein</topology>
    </subcellularLocation>
</comment>
<evidence type="ECO:0000313" key="15">
    <source>
        <dbReference type="EMBL" id="GAM14315.1"/>
    </source>
</evidence>
<dbReference type="SMART" id="SM00387">
    <property type="entry name" value="HATPase_c"/>
    <property type="match status" value="1"/>
</dbReference>
<dbReference type="GO" id="GO:0005524">
    <property type="term" value="F:ATP binding"/>
    <property type="evidence" value="ECO:0007669"/>
    <property type="project" value="UniProtKB-KW"/>
</dbReference>
<keyword evidence="9" id="KW-0067">ATP-binding</keyword>
<dbReference type="SUPFAM" id="SSF55874">
    <property type="entry name" value="ATPase domain of HSP90 chaperone/DNA topoisomerase II/histidine kinase"/>
    <property type="match status" value="1"/>
</dbReference>
<dbReference type="CDD" id="cd06225">
    <property type="entry name" value="HAMP"/>
    <property type="match status" value="1"/>
</dbReference>
<dbReference type="PROSITE" id="PS50109">
    <property type="entry name" value="HIS_KIN"/>
    <property type="match status" value="1"/>
</dbReference>
<dbReference type="CDD" id="cd00075">
    <property type="entry name" value="HATPase"/>
    <property type="match status" value="1"/>
</dbReference>
<feature type="domain" description="HAMP" evidence="14">
    <location>
        <begin position="177"/>
        <end position="229"/>
    </location>
</feature>
<dbReference type="SMART" id="SM00304">
    <property type="entry name" value="HAMP"/>
    <property type="match status" value="1"/>
</dbReference>
<dbReference type="RefSeq" id="WP_041966077.1">
    <property type="nucleotide sequence ID" value="NZ_BASE01000054.1"/>
</dbReference>
<dbReference type="SUPFAM" id="SSF158472">
    <property type="entry name" value="HAMP domain-like"/>
    <property type="match status" value="1"/>
</dbReference>
<evidence type="ECO:0000256" key="3">
    <source>
        <dbReference type="ARBA" id="ARBA00012438"/>
    </source>
</evidence>
<dbReference type="GO" id="GO:0004721">
    <property type="term" value="F:phosphoprotein phosphatase activity"/>
    <property type="evidence" value="ECO:0007669"/>
    <property type="project" value="TreeGrafter"/>
</dbReference>
<dbReference type="FunFam" id="3.30.565.10:FF:000006">
    <property type="entry name" value="Sensor histidine kinase WalK"/>
    <property type="match status" value="1"/>
</dbReference>
<dbReference type="SMART" id="SM00388">
    <property type="entry name" value="HisKA"/>
    <property type="match status" value="1"/>
</dbReference>
<dbReference type="InterPro" id="IPR003660">
    <property type="entry name" value="HAMP_dom"/>
</dbReference>
<keyword evidence="12" id="KW-1133">Transmembrane helix</keyword>
<dbReference type="InterPro" id="IPR003594">
    <property type="entry name" value="HATPase_dom"/>
</dbReference>
<keyword evidence="16" id="KW-1185">Reference proteome</keyword>
<keyword evidence="10" id="KW-0902">Two-component regulatory system</keyword>
<feature type="transmembrane region" description="Helical" evidence="12">
    <location>
        <begin position="157"/>
        <end position="179"/>
    </location>
</feature>
<protein>
    <recommendedName>
        <fullName evidence="3">histidine kinase</fullName>
        <ecNumber evidence="3">2.7.13.3</ecNumber>
    </recommendedName>
</protein>
<dbReference type="SUPFAM" id="SSF47384">
    <property type="entry name" value="Homodimeric domain of signal transducing histidine kinase"/>
    <property type="match status" value="1"/>
</dbReference>
<comment type="caution">
    <text evidence="15">The sequence shown here is derived from an EMBL/GenBank/DDBJ whole genome shotgun (WGS) entry which is preliminary data.</text>
</comment>
<dbReference type="InterPro" id="IPR050351">
    <property type="entry name" value="BphY/WalK/GraS-like"/>
</dbReference>
<dbReference type="Gene3D" id="6.10.340.10">
    <property type="match status" value="1"/>
</dbReference>
<dbReference type="EMBL" id="BASE01000054">
    <property type="protein sequence ID" value="GAM14315.1"/>
    <property type="molecule type" value="Genomic_DNA"/>
</dbReference>
<dbReference type="Gene3D" id="3.30.565.10">
    <property type="entry name" value="Histidine kinase-like ATPase, C-terminal domain"/>
    <property type="match status" value="1"/>
</dbReference>
<evidence type="ECO:0000256" key="6">
    <source>
        <dbReference type="ARBA" id="ARBA00022679"/>
    </source>
</evidence>
<dbReference type="InterPro" id="IPR036097">
    <property type="entry name" value="HisK_dim/P_sf"/>
</dbReference>
<evidence type="ECO:0000259" key="14">
    <source>
        <dbReference type="PROSITE" id="PS50885"/>
    </source>
</evidence>
<dbReference type="Pfam" id="PF00512">
    <property type="entry name" value="HisKA"/>
    <property type="match status" value="1"/>
</dbReference>
<evidence type="ECO:0000256" key="8">
    <source>
        <dbReference type="ARBA" id="ARBA00022777"/>
    </source>
</evidence>
<evidence type="ECO:0000256" key="12">
    <source>
        <dbReference type="SAM" id="Phobius"/>
    </source>
</evidence>
<dbReference type="InterPro" id="IPR004358">
    <property type="entry name" value="Sig_transdc_His_kin-like_C"/>
</dbReference>
<dbReference type="AlphaFoldDB" id="A0A0A8X2V7"/>
<dbReference type="GO" id="GO:0005886">
    <property type="term" value="C:plasma membrane"/>
    <property type="evidence" value="ECO:0007669"/>
    <property type="project" value="UniProtKB-SubCell"/>
</dbReference>
<gene>
    <name evidence="15" type="ORF">SAMD00020551_2464</name>
</gene>
<evidence type="ECO:0000259" key="13">
    <source>
        <dbReference type="PROSITE" id="PS50109"/>
    </source>
</evidence>
<dbReference type="GO" id="GO:0016036">
    <property type="term" value="P:cellular response to phosphate starvation"/>
    <property type="evidence" value="ECO:0007669"/>
    <property type="project" value="TreeGrafter"/>
</dbReference>
<dbReference type="EC" id="2.7.13.3" evidence="3"/>
<keyword evidence="11 12" id="KW-0472">Membrane</keyword>
<dbReference type="CDD" id="cd00082">
    <property type="entry name" value="HisKA"/>
    <property type="match status" value="1"/>
</dbReference>
<reference evidence="15 16" key="1">
    <citation type="submission" date="2013-06" db="EMBL/GenBank/DDBJ databases">
        <title>Whole genome shotgun sequence of Bacillus selenatarsenatis SF-1.</title>
        <authorList>
            <person name="Kuroda M."/>
            <person name="Sei K."/>
            <person name="Yamashita M."/>
            <person name="Ike M."/>
        </authorList>
    </citation>
    <scope>NUCLEOTIDE SEQUENCE [LARGE SCALE GENOMIC DNA]</scope>
    <source>
        <strain evidence="15 16">SF-1</strain>
    </source>
</reference>
<dbReference type="InterPro" id="IPR036890">
    <property type="entry name" value="HATPase_C_sf"/>
</dbReference>
<feature type="domain" description="Histidine kinase" evidence="13">
    <location>
        <begin position="237"/>
        <end position="449"/>
    </location>
</feature>
<dbReference type="InterPro" id="IPR005467">
    <property type="entry name" value="His_kinase_dom"/>
</dbReference>
<proteinExistence type="predicted"/>
<dbReference type="InterPro" id="IPR003661">
    <property type="entry name" value="HisK_dim/P_dom"/>
</dbReference>
<dbReference type="Pfam" id="PF02518">
    <property type="entry name" value="HATPase_c"/>
    <property type="match status" value="1"/>
</dbReference>
<evidence type="ECO:0000313" key="16">
    <source>
        <dbReference type="Proteomes" id="UP000031014"/>
    </source>
</evidence>
<dbReference type="PANTHER" id="PTHR45453">
    <property type="entry name" value="PHOSPHATE REGULON SENSOR PROTEIN PHOR"/>
    <property type="match status" value="1"/>
</dbReference>
<feature type="transmembrane region" description="Helical" evidence="12">
    <location>
        <begin position="6"/>
        <end position="27"/>
    </location>
</feature>
<dbReference type="Proteomes" id="UP000031014">
    <property type="component" value="Unassembled WGS sequence"/>
</dbReference>
<evidence type="ECO:0000256" key="4">
    <source>
        <dbReference type="ARBA" id="ARBA00022475"/>
    </source>
</evidence>
<dbReference type="PROSITE" id="PS50885">
    <property type="entry name" value="HAMP"/>
    <property type="match status" value="1"/>
</dbReference>
<keyword evidence="12" id="KW-0812">Transmembrane</keyword>
<dbReference type="FunFam" id="1.10.287.130:FF:000001">
    <property type="entry name" value="Two-component sensor histidine kinase"/>
    <property type="match status" value="1"/>
</dbReference>
<dbReference type="PANTHER" id="PTHR45453:SF1">
    <property type="entry name" value="PHOSPHATE REGULON SENSOR PROTEIN PHOR"/>
    <property type="match status" value="1"/>
</dbReference>
<keyword evidence="4" id="KW-1003">Cell membrane</keyword>
<evidence type="ECO:0000256" key="9">
    <source>
        <dbReference type="ARBA" id="ARBA00022840"/>
    </source>
</evidence>
<organism evidence="15 16">
    <name type="scientific">Mesobacillus selenatarsenatis (strain DSM 18680 / JCM 14380 / FERM P-15431 / SF-1)</name>
    <dbReference type="NCBI Taxonomy" id="1321606"/>
    <lineage>
        <taxon>Bacteria</taxon>
        <taxon>Bacillati</taxon>
        <taxon>Bacillota</taxon>
        <taxon>Bacilli</taxon>
        <taxon>Bacillales</taxon>
        <taxon>Bacillaceae</taxon>
        <taxon>Mesobacillus</taxon>
    </lineage>
</organism>
<keyword evidence="5" id="KW-0597">Phosphoprotein</keyword>
<sequence length="449" mass="50596">MDRISFKIGVVFFITILLVEGVLFYYLHSSIIHSRIDEELASLQTRGNNHRDILETSYSQETIHHITTMESRTDTHVIITDQTGVIVSSSVPADSSMKDIITETPGDVPRAGLILEDDWQDKQYIASVSPLENDGAVYMFKNTQRVQSLIAKLNKHFWLAGILLLTSMAVITLFLSRFITKPVIKMNEATSKIRQGDYSVTLPRRGNDELGELAESIQVLADDLSHMKRQRNEFLASISHELRTPLTYIKGYADIAGKAGTTSEDRSHYLQIIHEEATKLTGLVKGLFDLAKMDENTFTIEKERLELCTFMRGIHSRMAPSFTEKNMTLNFACHGEVYIEADPVRFEQILINLLDNARKYSEEGTTTTMQVFKKNGHTHITVMDEGKGIPDEDQTWVFDRFYRVDKSRSKALGGSGLGLAIVKELVEAHGGKITLRSELGKGTTFEIIL</sequence>
<evidence type="ECO:0000256" key="2">
    <source>
        <dbReference type="ARBA" id="ARBA00004651"/>
    </source>
</evidence>
<keyword evidence="6" id="KW-0808">Transferase</keyword>
<dbReference type="PRINTS" id="PR00344">
    <property type="entry name" value="BCTRLSENSOR"/>
</dbReference>
<evidence type="ECO:0000256" key="11">
    <source>
        <dbReference type="ARBA" id="ARBA00023136"/>
    </source>
</evidence>
<evidence type="ECO:0000256" key="10">
    <source>
        <dbReference type="ARBA" id="ARBA00023012"/>
    </source>
</evidence>
<evidence type="ECO:0000256" key="5">
    <source>
        <dbReference type="ARBA" id="ARBA00022553"/>
    </source>
</evidence>
<accession>A0A0A8X2V7</accession>